<dbReference type="GO" id="GO:0017168">
    <property type="term" value="F:5-oxoprolinase (ATP-hydrolyzing) activity"/>
    <property type="evidence" value="ECO:0007669"/>
    <property type="project" value="TreeGrafter"/>
</dbReference>
<evidence type="ECO:0000259" key="1">
    <source>
        <dbReference type="Pfam" id="PF01968"/>
    </source>
</evidence>
<dbReference type="SUPFAM" id="SSF53067">
    <property type="entry name" value="Actin-like ATPase domain"/>
    <property type="match status" value="1"/>
</dbReference>
<evidence type="ECO:0000259" key="3">
    <source>
        <dbReference type="Pfam" id="PF19278"/>
    </source>
</evidence>
<dbReference type="Pfam" id="PF05378">
    <property type="entry name" value="Hydant_A_N"/>
    <property type="match status" value="1"/>
</dbReference>
<dbReference type="GO" id="GO:0005829">
    <property type="term" value="C:cytosol"/>
    <property type="evidence" value="ECO:0007669"/>
    <property type="project" value="TreeGrafter"/>
</dbReference>
<evidence type="ECO:0000313" key="4">
    <source>
        <dbReference type="EMBL" id="ROQ01036.1"/>
    </source>
</evidence>
<gene>
    <name evidence="4" type="ORF">EDC65_0208</name>
</gene>
<dbReference type="EMBL" id="RJKX01000011">
    <property type="protein sequence ID" value="ROQ01036.1"/>
    <property type="molecule type" value="Genomic_DNA"/>
</dbReference>
<evidence type="ECO:0000259" key="2">
    <source>
        <dbReference type="Pfam" id="PF05378"/>
    </source>
</evidence>
<name>A0A3N1MIS7_9PROT</name>
<reference evidence="4 5" key="1">
    <citation type="submission" date="2018-11" db="EMBL/GenBank/DDBJ databases">
        <title>Genomic Encyclopedia of Type Strains, Phase IV (KMG-IV): sequencing the most valuable type-strain genomes for metagenomic binning, comparative biology and taxonomic classification.</title>
        <authorList>
            <person name="Goeker M."/>
        </authorList>
    </citation>
    <scope>NUCLEOTIDE SEQUENCE [LARGE SCALE GENOMIC DNA]</scope>
    <source>
        <strain evidence="4 5">DSM 5900</strain>
    </source>
</reference>
<dbReference type="RefSeq" id="WP_123687840.1">
    <property type="nucleotide sequence ID" value="NZ_AP019700.1"/>
</dbReference>
<dbReference type="Pfam" id="PF01968">
    <property type="entry name" value="Hydantoinase_A"/>
    <property type="match status" value="1"/>
</dbReference>
<dbReference type="OrthoDB" id="9759608at2"/>
<evidence type="ECO:0000313" key="5">
    <source>
        <dbReference type="Proteomes" id="UP000278222"/>
    </source>
</evidence>
<dbReference type="AlphaFoldDB" id="A0A3N1MIS7"/>
<dbReference type="InterPro" id="IPR008040">
    <property type="entry name" value="Hydant_A_N"/>
</dbReference>
<feature type="domain" description="Acetophenone carboxylase-like C-terminal" evidence="3">
    <location>
        <begin position="524"/>
        <end position="666"/>
    </location>
</feature>
<proteinExistence type="predicted"/>
<sequence>MYRVGVEIGGTFTDLVAFGPDGVSIRKVPSVPARPDEGAFAALAASGLALDGIGEFVHGSTVATNAVLERKGGRLAFIVTEGFRDILLLQRHDRTRIFDLFYKKPEPLAARADTFTVAERITGDGQVLAPLDLAAVGPALKAQLSGGYDAVAICLLNGFLNPAHEQALAAWIAAELPELRVTCSHRVTGEFREYERATATTMSAFVQPVVDGYLGRIEDGLTAAGFTGRCTMMQSNGGRVPFRAIRDNPITALLSGPAAGVTGAVKQAGLSGFKDIITLDIGGTSADVALVRDGKPDWARETKIDGLPIRMPMVDIVTIGAGGGSIVWADDGGMLRVGPESAGAAPGPACYGKGGTRPTLTDAHVLCGRLPAAARLAGHLSLDAAAAAAAFAPIAAGFGRDPIGLAEDASRLADGNIVAAIRLVSTERGRDPREFALVPYGGAGPLHAARVADALGVSTVVVPPDPGVISAYGLLVADQMLDETRTRRTPLDDKAPDAVRETFAGLHARLTERAAELGLEGTPDFEFSLDMRYVGQAYEIDVAVDPATIDRLDTATIASGFAAAHKRIYEHGAVKGKAVEIVSYRARLRLPQGDVPALRLSDRTVEPAEAIQVFEGDRWVDATRVGRPALASGAALAGPAVVTDTTATTYVPPGWTATTDAHDNLILRRSA</sequence>
<keyword evidence="5" id="KW-1185">Reference proteome</keyword>
<feature type="domain" description="Hydantoinase/oxoprolinase N-terminal" evidence="2">
    <location>
        <begin position="3"/>
        <end position="172"/>
    </location>
</feature>
<dbReference type="PANTHER" id="PTHR11365:SF23">
    <property type="entry name" value="HYPOTHETICAL 5-OXOPROLINASE (EUROFUNG)-RELATED"/>
    <property type="match status" value="1"/>
</dbReference>
<dbReference type="InterPro" id="IPR045079">
    <property type="entry name" value="Oxoprolinase-like"/>
</dbReference>
<dbReference type="Proteomes" id="UP000278222">
    <property type="component" value="Unassembled WGS sequence"/>
</dbReference>
<dbReference type="InterPro" id="IPR043129">
    <property type="entry name" value="ATPase_NBD"/>
</dbReference>
<comment type="caution">
    <text evidence="4">The sequence shown here is derived from an EMBL/GenBank/DDBJ whole genome shotgun (WGS) entry which is preliminary data.</text>
</comment>
<organism evidence="4 5">
    <name type="scientific">Stella humosa</name>
    <dbReference type="NCBI Taxonomy" id="94"/>
    <lineage>
        <taxon>Bacteria</taxon>
        <taxon>Pseudomonadati</taxon>
        <taxon>Pseudomonadota</taxon>
        <taxon>Alphaproteobacteria</taxon>
        <taxon>Rhodospirillales</taxon>
        <taxon>Stellaceae</taxon>
        <taxon>Stella</taxon>
    </lineage>
</organism>
<protein>
    <submittedName>
        <fullName evidence="4">N-methylhydantoinase A</fullName>
    </submittedName>
</protein>
<dbReference type="InterPro" id="IPR049517">
    <property type="entry name" value="ACX-like_C"/>
</dbReference>
<dbReference type="InterPro" id="IPR002821">
    <property type="entry name" value="Hydantoinase_A"/>
</dbReference>
<feature type="domain" description="Hydantoinase A/oxoprolinase" evidence="1">
    <location>
        <begin position="196"/>
        <end position="481"/>
    </location>
</feature>
<dbReference type="Pfam" id="PF19278">
    <property type="entry name" value="Hydant_A_C"/>
    <property type="match status" value="1"/>
</dbReference>
<accession>A0A3N1MIS7</accession>
<dbReference type="PANTHER" id="PTHR11365">
    <property type="entry name" value="5-OXOPROLINASE RELATED"/>
    <property type="match status" value="1"/>
</dbReference>
<dbReference type="GO" id="GO:0006749">
    <property type="term" value="P:glutathione metabolic process"/>
    <property type="evidence" value="ECO:0007669"/>
    <property type="project" value="TreeGrafter"/>
</dbReference>